<dbReference type="FunFam" id="1.10.533.10:FF:000011">
    <property type="entry name" value="Myeloid cell nuclear differentiation antigen"/>
    <property type="match status" value="1"/>
</dbReference>
<dbReference type="SMART" id="SM01289">
    <property type="entry name" value="PYRIN"/>
    <property type="match status" value="1"/>
</dbReference>
<dbReference type="InterPro" id="IPR040205">
    <property type="entry name" value="HIN-200"/>
</dbReference>
<dbReference type="InterPro" id="IPR011029">
    <property type="entry name" value="DEATH-like_dom_sf"/>
</dbReference>
<evidence type="ECO:0000259" key="6">
    <source>
        <dbReference type="PROSITE" id="PS50834"/>
    </source>
</evidence>
<dbReference type="Gene3D" id="2.40.50.140">
    <property type="entry name" value="Nucleic acid-binding proteins"/>
    <property type="match status" value="1"/>
</dbReference>
<evidence type="ECO:0000256" key="4">
    <source>
        <dbReference type="SAM" id="MobiDB-lite"/>
    </source>
</evidence>
<dbReference type="GO" id="GO:0003690">
    <property type="term" value="F:double-stranded DNA binding"/>
    <property type="evidence" value="ECO:0007669"/>
    <property type="project" value="TreeGrafter"/>
</dbReference>
<keyword evidence="7" id="KW-1185">Reference proteome</keyword>
<dbReference type="InterPro" id="IPR012340">
    <property type="entry name" value="NA-bd_OB-fold"/>
</dbReference>
<dbReference type="GO" id="GO:0005654">
    <property type="term" value="C:nucleoplasm"/>
    <property type="evidence" value="ECO:0007669"/>
    <property type="project" value="TreeGrafter"/>
</dbReference>
<feature type="domain" description="Pyrin" evidence="5">
    <location>
        <begin position="1"/>
        <end position="88"/>
    </location>
</feature>
<evidence type="ECO:0000259" key="5">
    <source>
        <dbReference type="PROSITE" id="PS50824"/>
    </source>
</evidence>
<dbReference type="GO" id="GO:0002218">
    <property type="term" value="P:activation of innate immune response"/>
    <property type="evidence" value="ECO:0007669"/>
    <property type="project" value="InterPro"/>
</dbReference>
<dbReference type="Pfam" id="PF02758">
    <property type="entry name" value="PYRIN"/>
    <property type="match status" value="1"/>
</dbReference>
<accession>A0A6P6D6D7</accession>
<dbReference type="PANTHER" id="PTHR12200:SF25">
    <property type="entry name" value="PYRIN AND HIN DOMAIN-CONTAINING PROTEIN 1"/>
    <property type="match status" value="1"/>
</dbReference>
<dbReference type="GO" id="GO:0035458">
    <property type="term" value="P:cellular response to interferon-beta"/>
    <property type="evidence" value="ECO:0007669"/>
    <property type="project" value="InterPro"/>
</dbReference>
<evidence type="ECO:0000256" key="1">
    <source>
        <dbReference type="ARBA" id="ARBA00004123"/>
    </source>
</evidence>
<sequence length="340" mass="38002">MVNEYKILVLLKGLERISNYHFSMFKSLMASELKLTKKMQDDYDKIQIADLMEELFPNDAGLNRLIEVFGEMPGLEQCSENLKKEMLKVVRRSKSTPAKGKSSAKKKNKKKEASAMPTSTSSTVEDTPKAQKRKSTNNEKTAKKKKVSEKQVQPSCSAEAGISTAMGLCSPLPVSSSTLFGASPAEKTLPQPQIDDRRNVLCKDPLAVMVLKTTDVFEYEPSEGEKSEMFHALVATEKRFFRVKVLDVSLKEKFTINSVITISNYFECVGDLEINKSSSVSATALTQKFVIPKWVSKKANETPKIDHIHKEASGTNVYGLFTLKKVIKSSRKRRSQPMSV</sequence>
<keyword evidence="3" id="KW-0539">Nucleus</keyword>
<dbReference type="PROSITE" id="PS50824">
    <property type="entry name" value="DAPIN"/>
    <property type="match status" value="1"/>
</dbReference>
<name>A0A6P6D6D7_OCTDE</name>
<evidence type="ECO:0000256" key="3">
    <source>
        <dbReference type="ARBA" id="ARBA00023242"/>
    </source>
</evidence>
<dbReference type="GO" id="GO:0005829">
    <property type="term" value="C:cytosol"/>
    <property type="evidence" value="ECO:0007669"/>
    <property type="project" value="TreeGrafter"/>
</dbReference>
<dbReference type="InterPro" id="IPR004021">
    <property type="entry name" value="HIN200/IF120x"/>
</dbReference>
<feature type="domain" description="HIN-200" evidence="6">
    <location>
        <begin position="190"/>
        <end position="325"/>
    </location>
</feature>
<dbReference type="GO" id="GO:0005730">
    <property type="term" value="C:nucleolus"/>
    <property type="evidence" value="ECO:0007669"/>
    <property type="project" value="TreeGrafter"/>
</dbReference>
<organism evidence="7 8">
    <name type="scientific">Octodon degus</name>
    <name type="common">Degu</name>
    <name type="synonym">Sciurus degus</name>
    <dbReference type="NCBI Taxonomy" id="10160"/>
    <lineage>
        <taxon>Eukaryota</taxon>
        <taxon>Metazoa</taxon>
        <taxon>Chordata</taxon>
        <taxon>Craniata</taxon>
        <taxon>Vertebrata</taxon>
        <taxon>Euteleostomi</taxon>
        <taxon>Mammalia</taxon>
        <taxon>Eutheria</taxon>
        <taxon>Euarchontoglires</taxon>
        <taxon>Glires</taxon>
        <taxon>Rodentia</taxon>
        <taxon>Hystricomorpha</taxon>
        <taxon>Octodontidae</taxon>
        <taxon>Octodon</taxon>
    </lineage>
</organism>
<evidence type="ECO:0000313" key="8">
    <source>
        <dbReference type="RefSeq" id="XP_023555637.1"/>
    </source>
</evidence>
<dbReference type="Gene3D" id="1.10.533.10">
    <property type="entry name" value="Death Domain, Fas"/>
    <property type="match status" value="1"/>
</dbReference>
<gene>
    <name evidence="8" type="primary">LOC101568604</name>
</gene>
<comment type="subcellular location">
    <subcellularLocation>
        <location evidence="1">Nucleus</location>
    </subcellularLocation>
</comment>
<comment type="similarity">
    <text evidence="2">Belongs to the HIN-200 family.</text>
</comment>
<feature type="region of interest" description="Disordered" evidence="4">
    <location>
        <begin position="90"/>
        <end position="153"/>
    </location>
</feature>
<dbReference type="Pfam" id="PF02760">
    <property type="entry name" value="HIN"/>
    <property type="match status" value="1"/>
</dbReference>
<feature type="compositionally biased region" description="Polar residues" evidence="4">
    <location>
        <begin position="116"/>
        <end position="125"/>
    </location>
</feature>
<proteinExistence type="inferred from homology"/>
<dbReference type="SUPFAM" id="SSF47986">
    <property type="entry name" value="DEATH domain"/>
    <property type="match status" value="1"/>
</dbReference>
<evidence type="ECO:0000256" key="2">
    <source>
        <dbReference type="ARBA" id="ARBA00008647"/>
    </source>
</evidence>
<dbReference type="SUPFAM" id="SSF159141">
    <property type="entry name" value="HIN-2000 domain-like"/>
    <property type="match status" value="1"/>
</dbReference>
<dbReference type="Proteomes" id="UP000515203">
    <property type="component" value="Unplaced"/>
</dbReference>
<evidence type="ECO:0000313" key="7">
    <source>
        <dbReference type="Proteomes" id="UP000515203"/>
    </source>
</evidence>
<dbReference type="AlphaFoldDB" id="A0A6P6D6D7"/>
<dbReference type="GeneID" id="101568604"/>
<dbReference type="InterPro" id="IPR004020">
    <property type="entry name" value="DAPIN"/>
</dbReference>
<dbReference type="PANTHER" id="PTHR12200">
    <property type="entry name" value="INTERFERON-INDUCIBLE PROTEIN AIM2 FAMILY MEMBER"/>
    <property type="match status" value="1"/>
</dbReference>
<dbReference type="RefSeq" id="XP_023555637.1">
    <property type="nucleotide sequence ID" value="XM_023699869.1"/>
</dbReference>
<protein>
    <submittedName>
        <fullName evidence="8">Pyrin and HIN domain-containing protein 1-like isoform X2</fullName>
    </submittedName>
</protein>
<dbReference type="CDD" id="cd08305">
    <property type="entry name" value="Pyrin"/>
    <property type="match status" value="1"/>
</dbReference>
<reference evidence="8" key="1">
    <citation type="submission" date="2025-08" db="UniProtKB">
        <authorList>
            <consortium name="RefSeq"/>
        </authorList>
    </citation>
    <scope>IDENTIFICATION</scope>
</reference>
<dbReference type="PROSITE" id="PS50834">
    <property type="entry name" value="HIN_200"/>
    <property type="match status" value="1"/>
</dbReference>